<dbReference type="EMBL" id="JAYMYQ010000002">
    <property type="protein sequence ID" value="KAK7349928.1"/>
    <property type="molecule type" value="Genomic_DNA"/>
</dbReference>
<keyword evidence="1" id="KW-0812">Transmembrane</keyword>
<comment type="caution">
    <text evidence="2">The sequence shown here is derived from an EMBL/GenBank/DDBJ whole genome shotgun (WGS) entry which is preliminary data.</text>
</comment>
<evidence type="ECO:0000313" key="3">
    <source>
        <dbReference type="Proteomes" id="UP001367508"/>
    </source>
</evidence>
<organism evidence="2 3">
    <name type="scientific">Canavalia gladiata</name>
    <name type="common">Sword bean</name>
    <name type="synonym">Dolichos gladiatus</name>
    <dbReference type="NCBI Taxonomy" id="3824"/>
    <lineage>
        <taxon>Eukaryota</taxon>
        <taxon>Viridiplantae</taxon>
        <taxon>Streptophyta</taxon>
        <taxon>Embryophyta</taxon>
        <taxon>Tracheophyta</taxon>
        <taxon>Spermatophyta</taxon>
        <taxon>Magnoliopsida</taxon>
        <taxon>eudicotyledons</taxon>
        <taxon>Gunneridae</taxon>
        <taxon>Pentapetalae</taxon>
        <taxon>rosids</taxon>
        <taxon>fabids</taxon>
        <taxon>Fabales</taxon>
        <taxon>Fabaceae</taxon>
        <taxon>Papilionoideae</taxon>
        <taxon>50 kb inversion clade</taxon>
        <taxon>NPAAA clade</taxon>
        <taxon>indigoferoid/millettioid clade</taxon>
        <taxon>Phaseoleae</taxon>
        <taxon>Canavalia</taxon>
    </lineage>
</organism>
<gene>
    <name evidence="2" type="ORF">VNO77_07828</name>
</gene>
<evidence type="ECO:0000256" key="1">
    <source>
        <dbReference type="SAM" id="Phobius"/>
    </source>
</evidence>
<keyword evidence="3" id="KW-1185">Reference proteome</keyword>
<protein>
    <submittedName>
        <fullName evidence="2">Uncharacterized protein</fullName>
    </submittedName>
</protein>
<dbReference type="Proteomes" id="UP001367508">
    <property type="component" value="Unassembled WGS sequence"/>
</dbReference>
<reference evidence="2 3" key="1">
    <citation type="submission" date="2024-01" db="EMBL/GenBank/DDBJ databases">
        <title>The genomes of 5 underutilized Papilionoideae crops provide insights into root nodulation and disease resistanc.</title>
        <authorList>
            <person name="Jiang F."/>
        </authorList>
    </citation>
    <scope>NUCLEOTIDE SEQUENCE [LARGE SCALE GENOMIC DNA]</scope>
    <source>
        <strain evidence="2">LVBAO_FW01</strain>
        <tissue evidence="2">Leaves</tissue>
    </source>
</reference>
<keyword evidence="1" id="KW-1133">Transmembrane helix</keyword>
<name>A0AAN9MEP9_CANGL</name>
<proteinExistence type="predicted"/>
<keyword evidence="1" id="KW-0472">Membrane</keyword>
<dbReference type="AlphaFoldDB" id="A0AAN9MEP9"/>
<evidence type="ECO:0000313" key="2">
    <source>
        <dbReference type="EMBL" id="KAK7349928.1"/>
    </source>
</evidence>
<sequence length="151" mass="16931">MECGKRAYRSLLWIFPLAIATMLNAPNMDMPTYFLLHPLTALRGTHAHWLEESLPKLALQMKQGKGIRLFSFTLSTLANNLLYLVIGPRLALVYESKLSHIGSKVFIQAMLPLEMAVNSSKITSNSNPQDAKEKRWLRGVVEVISDGVFST</sequence>
<accession>A0AAN9MEP9</accession>
<feature type="transmembrane region" description="Helical" evidence="1">
    <location>
        <begin position="7"/>
        <end position="25"/>
    </location>
</feature>